<feature type="chain" id="PRO_5032551567" evidence="2">
    <location>
        <begin position="27"/>
        <end position="473"/>
    </location>
</feature>
<proteinExistence type="predicted"/>
<dbReference type="Gene3D" id="2.40.160.10">
    <property type="entry name" value="Porin"/>
    <property type="match status" value="1"/>
</dbReference>
<dbReference type="KEGG" id="acru:HHL28_03075"/>
<sequence>MRIRDILLAGACLGALGLSMAAPARADVTDDLLNQLQAKGILTAQEVQVLKARKAEEDAKRGQAVPDTTRAQAQAPAGNADSAGFIRAADTGVGLRIGEVEVKLSGSINGFYTYDNPKGGNDVVVGGVAGGTEETSSIRSGLLPSFLKFDITTTQGGIDVGAHFGLYPGINSSATAVGANSGGLPIGLGTSGIDFRQNYLTFGTKNAGEIKIGRDIGLFGSDVILNDITLLGVGTAAGNNAPGNTSLGRIGIGYIYTDFQPQITYTSPDFGGFKVAAGIFQPLHAVAAPGFSLESDSGDTPGFQAKATYTLDVGGVKGTVWGSFLTQELANVGGTGRSPTGQAFDVGTKLTFGPVTALGYYYTTEGVGTTGLFYNAIAANGNKRDSDGFILQGQAKFGKAALGVSYGESNLDLAGGEAVSELVETNQSWVFQAQYALTSWLNLVGEYTNTESDAHNGNKAENNSIALGAIMFF</sequence>
<feature type="region of interest" description="Disordered" evidence="1">
    <location>
        <begin position="56"/>
        <end position="78"/>
    </location>
</feature>
<accession>A0A858R4A2</accession>
<gene>
    <name evidence="3" type="ORF">HHL28_03075</name>
</gene>
<organism evidence="3 4">
    <name type="scientific">Aerophototrophica crusticola</name>
    <dbReference type="NCBI Taxonomy" id="1709002"/>
    <lineage>
        <taxon>Bacteria</taxon>
        <taxon>Pseudomonadati</taxon>
        <taxon>Pseudomonadota</taxon>
        <taxon>Alphaproteobacteria</taxon>
        <taxon>Rhodospirillales</taxon>
        <taxon>Rhodospirillaceae</taxon>
        <taxon>Aerophototrophica</taxon>
    </lineage>
</organism>
<name>A0A858R4A2_9PROT</name>
<dbReference type="Proteomes" id="UP000501891">
    <property type="component" value="Chromosome"/>
</dbReference>
<evidence type="ECO:0000313" key="4">
    <source>
        <dbReference type="Proteomes" id="UP000501891"/>
    </source>
</evidence>
<keyword evidence="4" id="KW-1185">Reference proteome</keyword>
<keyword evidence="2" id="KW-0732">Signal</keyword>
<evidence type="ECO:0000256" key="2">
    <source>
        <dbReference type="SAM" id="SignalP"/>
    </source>
</evidence>
<dbReference type="AlphaFoldDB" id="A0A858R4A2"/>
<dbReference type="EMBL" id="CP051775">
    <property type="protein sequence ID" value="QJE72215.1"/>
    <property type="molecule type" value="Genomic_DNA"/>
</dbReference>
<feature type="signal peptide" evidence="2">
    <location>
        <begin position="1"/>
        <end position="26"/>
    </location>
</feature>
<evidence type="ECO:0000313" key="3">
    <source>
        <dbReference type="EMBL" id="QJE72215.1"/>
    </source>
</evidence>
<protein>
    <submittedName>
        <fullName evidence="3">Porin</fullName>
    </submittedName>
</protein>
<dbReference type="SUPFAM" id="SSF56935">
    <property type="entry name" value="Porins"/>
    <property type="match status" value="1"/>
</dbReference>
<reference evidence="3" key="1">
    <citation type="submission" date="2020-04" db="EMBL/GenBank/DDBJ databases">
        <title>A desert anoxygenic phototrophic bacterium fixes CO2 using RubisCO under aerobic conditions.</title>
        <authorList>
            <person name="Tang K."/>
        </authorList>
    </citation>
    <scope>NUCLEOTIDE SEQUENCE [LARGE SCALE GENOMIC DNA]</scope>
    <source>
        <strain evidence="3">MIMtkB3</strain>
    </source>
</reference>
<dbReference type="InterPro" id="IPR023614">
    <property type="entry name" value="Porin_dom_sf"/>
</dbReference>
<evidence type="ECO:0000256" key="1">
    <source>
        <dbReference type="SAM" id="MobiDB-lite"/>
    </source>
</evidence>